<dbReference type="PATRIC" id="fig|443610.3.peg.1067"/>
<keyword evidence="3" id="KW-1185">Reference proteome</keyword>
<comment type="caution">
    <text evidence="2">The sequence shown here is derived from an EMBL/GenBank/DDBJ whole genome shotgun (WGS) entry which is preliminary data.</text>
</comment>
<evidence type="ECO:0000313" key="2">
    <source>
        <dbReference type="EMBL" id="KKB11152.1"/>
    </source>
</evidence>
<dbReference type="AlphaFoldDB" id="A0A0F5FSL3"/>
<gene>
    <name evidence="2" type="ORF">VE25_14120</name>
</gene>
<protein>
    <recommendedName>
        <fullName evidence="4">Cold-shock protein</fullName>
    </recommendedName>
</protein>
<sequence>MRHKYAVGQMVDLIPSPRLSNRPSGLCEVLVQLPFEGSRLQYRVQSLAENNQRVVNEEDLRPSTASTGRAEEATPPFARIPVLRR</sequence>
<dbReference type="RefSeq" id="WP_046109287.1">
    <property type="nucleotide sequence ID" value="NZ_JZEX01000122.1"/>
</dbReference>
<proteinExistence type="predicted"/>
<evidence type="ECO:0000256" key="1">
    <source>
        <dbReference type="SAM" id="MobiDB-lite"/>
    </source>
</evidence>
<feature type="region of interest" description="Disordered" evidence="1">
    <location>
        <begin position="58"/>
        <end position="85"/>
    </location>
</feature>
<name>A0A0F5FSL3_9HYPH</name>
<organism evidence="2 3">
    <name type="scientific">Devosia geojensis</name>
    <dbReference type="NCBI Taxonomy" id="443610"/>
    <lineage>
        <taxon>Bacteria</taxon>
        <taxon>Pseudomonadati</taxon>
        <taxon>Pseudomonadota</taxon>
        <taxon>Alphaproteobacteria</taxon>
        <taxon>Hyphomicrobiales</taxon>
        <taxon>Devosiaceae</taxon>
        <taxon>Devosia</taxon>
    </lineage>
</organism>
<reference evidence="2 3" key="1">
    <citation type="submission" date="2015-03" db="EMBL/GenBank/DDBJ databases">
        <authorList>
            <person name="Hassan Y.I."/>
            <person name="Lepp D."/>
            <person name="Li X.-Z."/>
            <person name="Zhou T."/>
        </authorList>
    </citation>
    <scope>NUCLEOTIDE SEQUENCE [LARGE SCALE GENOMIC DNA]</scope>
    <source>
        <strain evidence="2 3">BD-c194</strain>
    </source>
</reference>
<evidence type="ECO:0008006" key="4">
    <source>
        <dbReference type="Google" id="ProtNLM"/>
    </source>
</evidence>
<evidence type="ECO:0000313" key="3">
    <source>
        <dbReference type="Proteomes" id="UP000033632"/>
    </source>
</evidence>
<dbReference type="EMBL" id="JZEX01000122">
    <property type="protein sequence ID" value="KKB11152.1"/>
    <property type="molecule type" value="Genomic_DNA"/>
</dbReference>
<dbReference type="OrthoDB" id="7950538at2"/>
<accession>A0A0F5FSL3</accession>
<dbReference type="Proteomes" id="UP000033632">
    <property type="component" value="Unassembled WGS sequence"/>
</dbReference>
<dbReference type="STRING" id="443610.VE25_14120"/>